<dbReference type="CDD" id="cd09641">
    <property type="entry name" value="Cas3''_I"/>
    <property type="match status" value="1"/>
</dbReference>
<keyword evidence="14" id="KW-1185">Reference proteome</keyword>
<keyword evidence="7" id="KW-0347">Helicase</keyword>
<keyword evidence="4" id="KW-0479">Metal-binding</keyword>
<dbReference type="PANTHER" id="PTHR47963:SF9">
    <property type="entry name" value="CRISPR-ASSOCIATED ENDONUCLEASE_HELICASE CAS3"/>
    <property type="match status" value="1"/>
</dbReference>
<keyword evidence="6" id="KW-0378">Hydrolase</keyword>
<organism evidence="13 14">
    <name type="scientific">Pyramidobacter piscolens W5455</name>
    <dbReference type="NCBI Taxonomy" id="352165"/>
    <lineage>
        <taxon>Bacteria</taxon>
        <taxon>Thermotogati</taxon>
        <taxon>Synergistota</taxon>
        <taxon>Synergistia</taxon>
        <taxon>Synergistales</taxon>
        <taxon>Dethiosulfovibrionaceae</taxon>
        <taxon>Pyramidobacter</taxon>
    </lineage>
</organism>
<comment type="similarity">
    <text evidence="2">In the central section; belongs to the CRISPR-associated helicase Cas3 family.</text>
</comment>
<evidence type="ECO:0000256" key="1">
    <source>
        <dbReference type="ARBA" id="ARBA00006847"/>
    </source>
</evidence>
<feature type="domain" description="HD Cas3-type" evidence="12">
    <location>
        <begin position="16"/>
        <end position="220"/>
    </location>
</feature>
<gene>
    <name evidence="13" type="primary">cas3</name>
    <name evidence="13" type="ORF">HMPREF7215_1780</name>
</gene>
<dbReference type="InterPro" id="IPR006474">
    <property type="entry name" value="Helicase_Cas3_CRISPR-ass_core"/>
</dbReference>
<feature type="region of interest" description="Disordered" evidence="10">
    <location>
        <begin position="526"/>
        <end position="547"/>
    </location>
</feature>
<accession>A0ABM9ZVB9</accession>
<evidence type="ECO:0000256" key="2">
    <source>
        <dbReference type="ARBA" id="ARBA00009046"/>
    </source>
</evidence>
<dbReference type="InterPro" id="IPR006483">
    <property type="entry name" value="CRISPR-assoc_Cas3_HD"/>
</dbReference>
<evidence type="ECO:0000259" key="12">
    <source>
        <dbReference type="PROSITE" id="PS51643"/>
    </source>
</evidence>
<evidence type="ECO:0000256" key="6">
    <source>
        <dbReference type="ARBA" id="ARBA00022801"/>
    </source>
</evidence>
<evidence type="ECO:0000256" key="4">
    <source>
        <dbReference type="ARBA" id="ARBA00022723"/>
    </source>
</evidence>
<dbReference type="NCBIfam" id="TIGR01587">
    <property type="entry name" value="cas3_core"/>
    <property type="match status" value="1"/>
</dbReference>
<name>A0ABM9ZVB9_9BACT</name>
<evidence type="ECO:0000313" key="13">
    <source>
        <dbReference type="EMBL" id="EFB90864.1"/>
    </source>
</evidence>
<evidence type="ECO:0000256" key="10">
    <source>
        <dbReference type="SAM" id="MobiDB-lite"/>
    </source>
</evidence>
<reference evidence="13 14" key="1">
    <citation type="submission" date="2009-12" db="EMBL/GenBank/DDBJ databases">
        <authorList>
            <person name="Shrivastava S."/>
            <person name="Madupu R."/>
            <person name="Durkin A.S."/>
            <person name="Torralba M."/>
            <person name="Methe B."/>
            <person name="Sutton G.G."/>
            <person name="Strausberg R.L."/>
            <person name="Nelson K.E."/>
        </authorList>
    </citation>
    <scope>NUCLEOTIDE SEQUENCE [LARGE SCALE GENOMIC DNA]</scope>
    <source>
        <strain evidence="13 14">W5455</strain>
    </source>
</reference>
<dbReference type="InterPro" id="IPR050547">
    <property type="entry name" value="DEAD_box_RNA_helicases"/>
</dbReference>
<dbReference type="PANTHER" id="PTHR47963">
    <property type="entry name" value="DEAD-BOX ATP-DEPENDENT RNA HELICASE 47, MITOCHONDRIAL"/>
    <property type="match status" value="1"/>
</dbReference>
<dbReference type="RefSeq" id="WP_009164672.1">
    <property type="nucleotide sequence ID" value="NZ_ADFP01000059.1"/>
</dbReference>
<proteinExistence type="inferred from homology"/>
<keyword evidence="9" id="KW-0051">Antiviral defense</keyword>
<dbReference type="EMBL" id="ADFP01000059">
    <property type="protein sequence ID" value="EFB90864.1"/>
    <property type="molecule type" value="Genomic_DNA"/>
</dbReference>
<evidence type="ECO:0000256" key="3">
    <source>
        <dbReference type="ARBA" id="ARBA00022722"/>
    </source>
</evidence>
<dbReference type="InterPro" id="IPR038257">
    <property type="entry name" value="CRISPR-assoc_Cas3_HD_sf"/>
</dbReference>
<keyword evidence="3" id="KW-0540">Nuclease</keyword>
<evidence type="ECO:0000256" key="8">
    <source>
        <dbReference type="ARBA" id="ARBA00022840"/>
    </source>
</evidence>
<dbReference type="PROSITE" id="PS51192">
    <property type="entry name" value="HELICASE_ATP_BIND_1"/>
    <property type="match status" value="1"/>
</dbReference>
<protein>
    <submittedName>
        <fullName evidence="13">CRISPR-associated helicase Cas3</fullName>
    </submittedName>
</protein>
<evidence type="ECO:0000256" key="5">
    <source>
        <dbReference type="ARBA" id="ARBA00022741"/>
    </source>
</evidence>
<dbReference type="Pfam" id="PF18019">
    <property type="entry name" value="Cas3_HD"/>
    <property type="match status" value="1"/>
</dbReference>
<feature type="domain" description="Helicase ATP-binding" evidence="11">
    <location>
        <begin position="296"/>
        <end position="500"/>
    </location>
</feature>
<dbReference type="Gene3D" id="1.10.3210.30">
    <property type="match status" value="1"/>
</dbReference>
<evidence type="ECO:0000313" key="14">
    <source>
        <dbReference type="Proteomes" id="UP000006462"/>
    </source>
</evidence>
<dbReference type="SUPFAM" id="SSF52540">
    <property type="entry name" value="P-loop containing nucleoside triphosphate hydrolases"/>
    <property type="match status" value="1"/>
</dbReference>
<keyword evidence="5" id="KW-0547">Nucleotide-binding</keyword>
<comment type="similarity">
    <text evidence="1">In the N-terminal section; belongs to the CRISPR-associated nuclease Cas3-HD family.</text>
</comment>
<dbReference type="SMART" id="SM00487">
    <property type="entry name" value="DEXDc"/>
    <property type="match status" value="1"/>
</dbReference>
<evidence type="ECO:0000259" key="11">
    <source>
        <dbReference type="PROSITE" id="PS51192"/>
    </source>
</evidence>
<dbReference type="Proteomes" id="UP000006462">
    <property type="component" value="Unassembled WGS sequence"/>
</dbReference>
<dbReference type="Pfam" id="PF22590">
    <property type="entry name" value="Cas3-like_C_2"/>
    <property type="match status" value="1"/>
</dbReference>
<dbReference type="Gene3D" id="3.40.50.300">
    <property type="entry name" value="P-loop containing nucleotide triphosphate hydrolases"/>
    <property type="match status" value="2"/>
</dbReference>
<dbReference type="InterPro" id="IPR014001">
    <property type="entry name" value="Helicase_ATP-bd"/>
</dbReference>
<evidence type="ECO:0000256" key="9">
    <source>
        <dbReference type="ARBA" id="ARBA00023118"/>
    </source>
</evidence>
<dbReference type="InterPro" id="IPR054712">
    <property type="entry name" value="Cas3-like_dom"/>
</dbReference>
<sequence length="910" mass="102954">MILQELNKVWGKFDVESGRKQPLVAHLTDVAAVFEQIMDGALFQRHFQRVLGRPLSETLRERLCVLALWHDYGKISPKFQLKYREKIEKLTPKRSINHIDTAFNLSSIRYKGKIWNELLDVMHFWENEDQKRILHDYLTWVILAHHGAVPTQERCDMAQDNSSRKCWERGVNLDPQKALGELAALSQRWYPAAFAAGGGLPEEPCFQHLFAGTLMLADWIASDRSLFPYCGECDARGEQRPSPEEEDSLSYSRRQAEKVLASLVWTLDDKRPDRAPDFAAQFGFSPNGIQQAVDKLVLSPDGGLYILEAETGSGKTEAALRLYTRLLAAGYVDGLYFANPLRFAATQLFERMVKFSASSFGQEQIPVTLAVPGYLRVNDREGLRVGRFEVDWREVNDRAVGWYAEQPKRFLASPIASGTIDQALLAGLRVPHAHMRAAALQRSLLVVDEVHSSDAYMSALICGLIELFRRVGGHVLLMSATLGSESTERYLKVWNENGPQRPEQTETERLPLTEAVKVPYPLLTSSAEPPLTAASPSRGKSVRMQREPIQQDPQAVAQLATQNLAPFDEKGPCVLILRNSVRQARRTFRALRKILPAEKIFSVNEIPTLHHSRYAPEDRRLLDREVGRRFGKEAVPPDQLRDCCVLVATQTLEQSLDVDFDLIITDLCPADVMLQRIGRLFRHQRRRPAGFERPRCVVLLPDADCGWLLGAEARSYGYGTERAYVNLPSLAATWRLLEENEMWNLPEQNRFFVEQSTHPEALRRLVNGLGAEKWQRALNEVEGLKLAQGWIARTARLRWDEAFKDVKIACGKEMERIATRLGVMDLSVKCDKSVASPLKGEKLKSFSIPAWLLGTDAAALEAQKKKEDGTYLVEPRPEGGLLSFALGSRKYYYDSEGLLSQFDLDERDEE</sequence>
<dbReference type="NCBIfam" id="TIGR01596">
    <property type="entry name" value="cas3_HD"/>
    <property type="match status" value="1"/>
</dbReference>
<dbReference type="InterPro" id="IPR027417">
    <property type="entry name" value="P-loop_NTPase"/>
</dbReference>
<dbReference type="PROSITE" id="PS51643">
    <property type="entry name" value="HD_CAS3"/>
    <property type="match status" value="1"/>
</dbReference>
<keyword evidence="8" id="KW-0067">ATP-binding</keyword>
<evidence type="ECO:0000256" key="7">
    <source>
        <dbReference type="ARBA" id="ARBA00022806"/>
    </source>
</evidence>
<comment type="caution">
    <text evidence="13">The sequence shown here is derived from an EMBL/GenBank/DDBJ whole genome shotgun (WGS) entry which is preliminary data.</text>
</comment>